<sequence>MSKQQQKKKVSAQNASLTFKIPKSNFSDWYDELMVTAGIVDKDHWDTKGMPIFLPYGYSMHLAIMKLVEDDFSKMGVKQYQFPAFIPKSFLTREADHVKGFESECFWHEDKMCLRPTSETAIYSMFHIWVKSVEDLPLMVMQTCNVYRYETKNTKPLIRVREIPWNEAHTAHATREEALDVLEQFWGCVHHIFTDQLSIDGLRLRRPEWDKFPGAEHTDVLDIVMPCGRVLQSVGAHYLGQHFSKVFDIKANGENSYMTCIGISTRALAAVLSMHGDDDGLVLPSVIAPYQIIIVPIIGKKPDQELLTKLDEMKEQLINAGFRVRVDLNPQKRPGEKYYYYQMKGVPLRIDFGSRDLKENKFVLVVRAIEGKKEYSLDQLVPACQEALRNYDEQLKQRAQAHLKSRVVDCDDINKIPEILQQGGFARIPYFTMGKEGAEGANRIHDLCNAEIRGWQPLEQQPGEGVTCIVTGKPAKFWAYVARSY</sequence>
<dbReference type="PANTHER" id="PTHR43382">
    <property type="entry name" value="PROLYL-TRNA SYNTHETASE"/>
    <property type="match status" value="1"/>
</dbReference>
<evidence type="ECO:0000256" key="6">
    <source>
        <dbReference type="ARBA" id="ARBA00023146"/>
    </source>
</evidence>
<dbReference type="Gene3D" id="3.40.50.800">
    <property type="entry name" value="Anticodon-binding domain"/>
    <property type="match status" value="1"/>
</dbReference>
<feature type="domain" description="Aminoacyl-transfer RNA synthetases class-II family profile" evidence="9">
    <location>
        <begin position="55"/>
        <end position="284"/>
    </location>
</feature>
<comment type="caution">
    <text evidence="10">The sequence shown here is derived from an EMBL/GenBank/DDBJ whole genome shotgun (WGS) entry which is preliminary data.</text>
</comment>
<name>A0ABR2KBI2_9EUKA</name>
<evidence type="ECO:0000313" key="10">
    <source>
        <dbReference type="EMBL" id="KAK8888480.1"/>
    </source>
</evidence>
<evidence type="ECO:0000256" key="5">
    <source>
        <dbReference type="ARBA" id="ARBA00022917"/>
    </source>
</evidence>
<accession>A0ABR2KBI2</accession>
<comment type="catalytic activity">
    <reaction evidence="8">
        <text>tRNA(Pro) + L-proline + ATP = L-prolyl-tRNA(Pro) + AMP + diphosphate</text>
        <dbReference type="Rhea" id="RHEA:14305"/>
        <dbReference type="Rhea" id="RHEA-COMP:9700"/>
        <dbReference type="Rhea" id="RHEA-COMP:9702"/>
        <dbReference type="ChEBI" id="CHEBI:30616"/>
        <dbReference type="ChEBI" id="CHEBI:33019"/>
        <dbReference type="ChEBI" id="CHEBI:60039"/>
        <dbReference type="ChEBI" id="CHEBI:78442"/>
        <dbReference type="ChEBI" id="CHEBI:78532"/>
        <dbReference type="ChEBI" id="CHEBI:456215"/>
        <dbReference type="EC" id="6.1.1.15"/>
    </reaction>
</comment>
<evidence type="ECO:0000256" key="2">
    <source>
        <dbReference type="ARBA" id="ARBA00022598"/>
    </source>
</evidence>
<dbReference type="Pfam" id="PF09180">
    <property type="entry name" value="ProRS-C_1"/>
    <property type="match status" value="1"/>
</dbReference>
<dbReference type="PANTHER" id="PTHR43382:SF2">
    <property type="entry name" value="BIFUNCTIONAL GLUTAMATE_PROLINE--TRNA LIGASE"/>
    <property type="match status" value="1"/>
</dbReference>
<evidence type="ECO:0000256" key="8">
    <source>
        <dbReference type="ARBA" id="ARBA00047671"/>
    </source>
</evidence>
<keyword evidence="3" id="KW-0547">Nucleotide-binding</keyword>
<evidence type="ECO:0000256" key="3">
    <source>
        <dbReference type="ARBA" id="ARBA00022741"/>
    </source>
</evidence>
<dbReference type="InterPro" id="IPR006195">
    <property type="entry name" value="aa-tRNA-synth_II"/>
</dbReference>
<dbReference type="InterPro" id="IPR002316">
    <property type="entry name" value="Pro-tRNA-ligase_IIa"/>
</dbReference>
<dbReference type="PROSITE" id="PS50862">
    <property type="entry name" value="AA_TRNA_LIGASE_II"/>
    <property type="match status" value="1"/>
</dbReference>
<dbReference type="EMBL" id="JAPFFF010000006">
    <property type="protein sequence ID" value="KAK8888480.1"/>
    <property type="molecule type" value="Genomic_DNA"/>
</dbReference>
<keyword evidence="2" id="KW-0436">Ligase</keyword>
<dbReference type="EC" id="6.1.1.15" evidence="1"/>
<dbReference type="InterPro" id="IPR002314">
    <property type="entry name" value="aa-tRNA-synt_IIb"/>
</dbReference>
<dbReference type="InterPro" id="IPR004154">
    <property type="entry name" value="Anticodon-bd"/>
</dbReference>
<evidence type="ECO:0000313" key="11">
    <source>
        <dbReference type="Proteomes" id="UP001470230"/>
    </source>
</evidence>
<keyword evidence="6" id="KW-0030">Aminoacyl-tRNA synthetase</keyword>
<evidence type="ECO:0000256" key="4">
    <source>
        <dbReference type="ARBA" id="ARBA00022840"/>
    </source>
</evidence>
<reference evidence="10 11" key="1">
    <citation type="submission" date="2024-04" db="EMBL/GenBank/DDBJ databases">
        <title>Tritrichomonas musculus Genome.</title>
        <authorList>
            <person name="Alves-Ferreira E."/>
            <person name="Grigg M."/>
            <person name="Lorenzi H."/>
            <person name="Galac M."/>
        </authorList>
    </citation>
    <scope>NUCLEOTIDE SEQUENCE [LARGE SCALE GENOMIC DNA]</scope>
    <source>
        <strain evidence="10 11">EAF2021</strain>
    </source>
</reference>
<dbReference type="Gene3D" id="3.30.110.30">
    <property type="entry name" value="C-terminal domain of ProRS"/>
    <property type="match status" value="1"/>
</dbReference>
<evidence type="ECO:0000259" key="9">
    <source>
        <dbReference type="PROSITE" id="PS50862"/>
    </source>
</evidence>
<dbReference type="InterPro" id="IPR045864">
    <property type="entry name" value="aa-tRNA-synth_II/BPL/LPL"/>
</dbReference>
<dbReference type="Pfam" id="PF03129">
    <property type="entry name" value="HGTP_anticodon"/>
    <property type="match status" value="1"/>
</dbReference>
<protein>
    <recommendedName>
        <fullName evidence="1">proline--tRNA ligase</fullName>
        <ecNumber evidence="1">6.1.1.15</ecNumber>
    </recommendedName>
    <alternativeName>
        <fullName evidence="7">Prolyl-tRNA synthetase</fullName>
    </alternativeName>
</protein>
<dbReference type="InterPro" id="IPR004499">
    <property type="entry name" value="Pro-tRNA-ligase_IIa_arc-type"/>
</dbReference>
<dbReference type="SUPFAM" id="SSF64586">
    <property type="entry name" value="C-terminal domain of ProRS"/>
    <property type="match status" value="1"/>
</dbReference>
<dbReference type="Proteomes" id="UP001470230">
    <property type="component" value="Unassembled WGS sequence"/>
</dbReference>
<organism evidence="10 11">
    <name type="scientific">Tritrichomonas musculus</name>
    <dbReference type="NCBI Taxonomy" id="1915356"/>
    <lineage>
        <taxon>Eukaryota</taxon>
        <taxon>Metamonada</taxon>
        <taxon>Parabasalia</taxon>
        <taxon>Tritrichomonadida</taxon>
        <taxon>Tritrichomonadidae</taxon>
        <taxon>Tritrichomonas</taxon>
    </lineage>
</organism>
<gene>
    <name evidence="10" type="ORF">M9Y10_039559</name>
</gene>
<evidence type="ECO:0000256" key="1">
    <source>
        <dbReference type="ARBA" id="ARBA00012831"/>
    </source>
</evidence>
<evidence type="ECO:0000256" key="7">
    <source>
        <dbReference type="ARBA" id="ARBA00029731"/>
    </source>
</evidence>
<dbReference type="InterPro" id="IPR016061">
    <property type="entry name" value="Pro-tRNA_ligase_II_C"/>
</dbReference>
<keyword evidence="11" id="KW-1185">Reference proteome</keyword>
<dbReference type="Gene3D" id="3.30.930.10">
    <property type="entry name" value="Bira Bifunctional Protein, Domain 2"/>
    <property type="match status" value="1"/>
</dbReference>
<dbReference type="SUPFAM" id="SSF55681">
    <property type="entry name" value="Class II aaRS and biotin synthetases"/>
    <property type="match status" value="1"/>
</dbReference>
<dbReference type="PRINTS" id="PR01046">
    <property type="entry name" value="TRNASYNTHPRO"/>
</dbReference>
<dbReference type="Pfam" id="PF00587">
    <property type="entry name" value="tRNA-synt_2b"/>
    <property type="match status" value="1"/>
</dbReference>
<dbReference type="SUPFAM" id="SSF52954">
    <property type="entry name" value="Class II aaRS ABD-related"/>
    <property type="match status" value="1"/>
</dbReference>
<keyword evidence="4" id="KW-0067">ATP-binding</keyword>
<dbReference type="SMART" id="SM00946">
    <property type="entry name" value="ProRS-C_1"/>
    <property type="match status" value="1"/>
</dbReference>
<keyword evidence="5" id="KW-0648">Protein biosynthesis</keyword>
<dbReference type="InterPro" id="IPR036621">
    <property type="entry name" value="Anticodon-bd_dom_sf"/>
</dbReference>
<dbReference type="InterPro" id="IPR017449">
    <property type="entry name" value="Pro-tRNA_synth_II"/>
</dbReference>
<proteinExistence type="predicted"/>